<dbReference type="AlphaFoldDB" id="A0AA37BIJ1"/>
<dbReference type="Pfam" id="PF12974">
    <property type="entry name" value="Phosphonate-bd"/>
    <property type="match status" value="1"/>
</dbReference>
<dbReference type="SUPFAM" id="SSF53850">
    <property type="entry name" value="Periplasmic binding protein-like II"/>
    <property type="match status" value="1"/>
</dbReference>
<dbReference type="Gene3D" id="3.40.190.10">
    <property type="entry name" value="Periplasmic binding protein-like II"/>
    <property type="match status" value="2"/>
</dbReference>
<accession>A0AA37BIJ1</accession>
<dbReference type="EMBL" id="BMQD01000012">
    <property type="protein sequence ID" value="GGK76289.1"/>
    <property type="molecule type" value="Genomic_DNA"/>
</dbReference>
<comment type="caution">
    <text evidence="1">The sequence shown here is derived from an EMBL/GenBank/DDBJ whole genome shotgun (WGS) entry which is preliminary data.</text>
</comment>
<organism evidence="1 2">
    <name type="scientific">Planomonospora parontospora</name>
    <dbReference type="NCBI Taxonomy" id="58119"/>
    <lineage>
        <taxon>Bacteria</taxon>
        <taxon>Bacillati</taxon>
        <taxon>Actinomycetota</taxon>
        <taxon>Actinomycetes</taxon>
        <taxon>Streptosporangiales</taxon>
        <taxon>Streptosporangiaceae</taxon>
        <taxon>Planomonospora</taxon>
    </lineage>
</organism>
<dbReference type="PANTHER" id="PTHR35841:SF1">
    <property type="entry name" value="PHOSPHONATES-BINDING PERIPLASMIC PROTEIN"/>
    <property type="match status" value="1"/>
</dbReference>
<name>A0AA37BIJ1_9ACTN</name>
<dbReference type="PANTHER" id="PTHR35841">
    <property type="entry name" value="PHOSPHONATES-BINDING PERIPLASMIC PROTEIN"/>
    <property type="match status" value="1"/>
</dbReference>
<reference evidence="1" key="2">
    <citation type="submission" date="2022-09" db="EMBL/GenBank/DDBJ databases">
        <authorList>
            <person name="Sun Q."/>
            <person name="Ohkuma M."/>
        </authorList>
    </citation>
    <scope>NUCLEOTIDE SEQUENCE</scope>
    <source>
        <strain evidence="1">JCM 3093</strain>
    </source>
</reference>
<dbReference type="RefSeq" id="WP_191896040.1">
    <property type="nucleotide sequence ID" value="NZ_BMQD01000012.1"/>
</dbReference>
<protein>
    <submittedName>
        <fullName evidence="1">Uncharacterized protein</fullName>
    </submittedName>
</protein>
<proteinExistence type="predicted"/>
<sequence>MTLVMGAVAYDPKVVTIWGGFRAWLIEHGLPFDFVLYSHYERQVEDLVAGRIDAAWNSPLAWIRARRLAEAADRRLTPLVMRDTDRDLTSVIVVRSDSPYKDVADLKGETVAVGAVDSPQATLIPSSFLAGRGLRPGAEVAIRRFDVGVGLHGDHIGGERDAARALMAGEVAAACMIDANHLLFGREGTLAAGSTRVLAQTAPFDHCNMSVGDTVPEEVMRRFGDLLLSMSYADPQVRPLFDLEGLTVWQPGRTSGYAALETAVDESGFYDGQGAVTAAGYAP</sequence>
<reference evidence="1" key="1">
    <citation type="journal article" date="2014" name="Int. J. Syst. Evol. Microbiol.">
        <title>Complete genome sequence of Corynebacterium casei LMG S-19264T (=DSM 44701T), isolated from a smear-ripened cheese.</title>
        <authorList>
            <consortium name="US DOE Joint Genome Institute (JGI-PGF)"/>
            <person name="Walter F."/>
            <person name="Albersmeier A."/>
            <person name="Kalinowski J."/>
            <person name="Ruckert C."/>
        </authorList>
    </citation>
    <scope>NUCLEOTIDE SEQUENCE</scope>
    <source>
        <strain evidence="1">JCM 3093</strain>
    </source>
</reference>
<dbReference type="Proteomes" id="UP000627984">
    <property type="component" value="Unassembled WGS sequence"/>
</dbReference>
<gene>
    <name evidence="1" type="ORF">GCM10010126_39420</name>
</gene>
<evidence type="ECO:0000313" key="1">
    <source>
        <dbReference type="EMBL" id="GGK76289.1"/>
    </source>
</evidence>
<evidence type="ECO:0000313" key="2">
    <source>
        <dbReference type="Proteomes" id="UP000627984"/>
    </source>
</evidence>